<evidence type="ECO:0000256" key="1">
    <source>
        <dbReference type="ARBA" id="ARBA00001947"/>
    </source>
</evidence>
<comment type="cofactor">
    <cofactor evidence="1">
        <name>Zn(2+)</name>
        <dbReference type="ChEBI" id="CHEBI:29105"/>
    </cofactor>
</comment>
<gene>
    <name evidence="13" type="ORF">BSTOLATCC_MIC55896</name>
</gene>
<evidence type="ECO:0000256" key="5">
    <source>
        <dbReference type="ARBA" id="ARBA00022723"/>
    </source>
</evidence>
<evidence type="ECO:0000256" key="3">
    <source>
        <dbReference type="ARBA" id="ARBA00010550"/>
    </source>
</evidence>
<evidence type="ECO:0000256" key="6">
    <source>
        <dbReference type="ARBA" id="ARBA00022741"/>
    </source>
</evidence>
<dbReference type="AlphaFoldDB" id="A0AAU9K2L0"/>
<dbReference type="FunFam" id="3.40.50.300:FF:000352">
    <property type="entry name" value="ATP-dependent zinc metalloprotease FTSH 7, chloroplastic"/>
    <property type="match status" value="1"/>
</dbReference>
<keyword evidence="6 11" id="KW-0547">Nucleotide-binding</keyword>
<comment type="similarity">
    <text evidence="11">Belongs to the AAA ATPase family.</text>
</comment>
<dbReference type="InterPro" id="IPR000642">
    <property type="entry name" value="Peptidase_M41"/>
</dbReference>
<dbReference type="GO" id="GO:0005739">
    <property type="term" value="C:mitochondrion"/>
    <property type="evidence" value="ECO:0007669"/>
    <property type="project" value="TreeGrafter"/>
</dbReference>
<dbReference type="GO" id="GO:0046872">
    <property type="term" value="F:metal ion binding"/>
    <property type="evidence" value="ECO:0007669"/>
    <property type="project" value="UniProtKB-KW"/>
</dbReference>
<keyword evidence="5" id="KW-0479">Metal-binding</keyword>
<dbReference type="Pfam" id="PF01434">
    <property type="entry name" value="Peptidase_M41"/>
    <property type="match status" value="1"/>
</dbReference>
<protein>
    <recommendedName>
        <fullName evidence="12">AAA+ ATPase domain-containing protein</fullName>
    </recommendedName>
</protein>
<keyword evidence="14" id="KW-1185">Reference proteome</keyword>
<organism evidence="13 14">
    <name type="scientific">Blepharisma stoltei</name>
    <dbReference type="NCBI Taxonomy" id="1481888"/>
    <lineage>
        <taxon>Eukaryota</taxon>
        <taxon>Sar</taxon>
        <taxon>Alveolata</taxon>
        <taxon>Ciliophora</taxon>
        <taxon>Postciliodesmatophora</taxon>
        <taxon>Heterotrichea</taxon>
        <taxon>Heterotrichida</taxon>
        <taxon>Blepharismidae</taxon>
        <taxon>Blepharisma</taxon>
    </lineage>
</organism>
<comment type="similarity">
    <text evidence="3">In the N-terminal section; belongs to the AAA ATPase family.</text>
</comment>
<dbReference type="SMART" id="SM00382">
    <property type="entry name" value="AAA"/>
    <property type="match status" value="1"/>
</dbReference>
<dbReference type="InterPro" id="IPR027417">
    <property type="entry name" value="P-loop_NTPase"/>
</dbReference>
<dbReference type="GO" id="GO:0016887">
    <property type="term" value="F:ATP hydrolysis activity"/>
    <property type="evidence" value="ECO:0007669"/>
    <property type="project" value="InterPro"/>
</dbReference>
<dbReference type="InterPro" id="IPR003960">
    <property type="entry name" value="ATPase_AAA_CS"/>
</dbReference>
<dbReference type="CDD" id="cd19501">
    <property type="entry name" value="RecA-like_FtsH"/>
    <property type="match status" value="1"/>
</dbReference>
<dbReference type="InterPro" id="IPR003959">
    <property type="entry name" value="ATPase_AAA_core"/>
</dbReference>
<dbReference type="SUPFAM" id="SSF52540">
    <property type="entry name" value="P-loop containing nucleoside triphosphate hydrolases"/>
    <property type="match status" value="1"/>
</dbReference>
<evidence type="ECO:0000256" key="2">
    <source>
        <dbReference type="ARBA" id="ARBA00010044"/>
    </source>
</evidence>
<evidence type="ECO:0000256" key="9">
    <source>
        <dbReference type="ARBA" id="ARBA00022840"/>
    </source>
</evidence>
<dbReference type="Pfam" id="PF00004">
    <property type="entry name" value="AAA"/>
    <property type="match status" value="1"/>
</dbReference>
<dbReference type="Gene3D" id="3.40.50.300">
    <property type="entry name" value="P-loop containing nucleotide triphosphate hydrolases"/>
    <property type="match status" value="1"/>
</dbReference>
<evidence type="ECO:0000256" key="8">
    <source>
        <dbReference type="ARBA" id="ARBA00022833"/>
    </source>
</evidence>
<keyword evidence="4" id="KW-0645">Protease</keyword>
<dbReference type="GO" id="GO:0004222">
    <property type="term" value="F:metalloendopeptidase activity"/>
    <property type="evidence" value="ECO:0007669"/>
    <property type="project" value="InterPro"/>
</dbReference>
<dbReference type="GO" id="GO:0006508">
    <property type="term" value="P:proteolysis"/>
    <property type="evidence" value="ECO:0007669"/>
    <property type="project" value="UniProtKB-KW"/>
</dbReference>
<dbReference type="SUPFAM" id="SSF140990">
    <property type="entry name" value="FtsH protease domain-like"/>
    <property type="match status" value="1"/>
</dbReference>
<dbReference type="PROSITE" id="PS00674">
    <property type="entry name" value="AAA"/>
    <property type="match status" value="1"/>
</dbReference>
<keyword evidence="7" id="KW-0378">Hydrolase</keyword>
<dbReference type="Gene3D" id="1.10.8.60">
    <property type="match status" value="1"/>
</dbReference>
<dbReference type="GO" id="GO:0005524">
    <property type="term" value="F:ATP binding"/>
    <property type="evidence" value="ECO:0007669"/>
    <property type="project" value="UniProtKB-KW"/>
</dbReference>
<keyword evidence="8" id="KW-0862">Zinc</keyword>
<evidence type="ECO:0000256" key="7">
    <source>
        <dbReference type="ARBA" id="ARBA00022801"/>
    </source>
</evidence>
<name>A0AAU9K2L0_9CILI</name>
<proteinExistence type="inferred from homology"/>
<evidence type="ECO:0000259" key="12">
    <source>
        <dbReference type="SMART" id="SM00382"/>
    </source>
</evidence>
<dbReference type="EMBL" id="CAJZBQ010000054">
    <property type="protein sequence ID" value="CAG9332450.1"/>
    <property type="molecule type" value="Genomic_DNA"/>
</dbReference>
<dbReference type="Pfam" id="PF17862">
    <property type="entry name" value="AAA_lid_3"/>
    <property type="match status" value="1"/>
</dbReference>
<dbReference type="InterPro" id="IPR041569">
    <property type="entry name" value="AAA_lid_3"/>
</dbReference>
<evidence type="ECO:0000256" key="4">
    <source>
        <dbReference type="ARBA" id="ARBA00022670"/>
    </source>
</evidence>
<dbReference type="PANTHER" id="PTHR23076">
    <property type="entry name" value="METALLOPROTEASE M41 FTSH"/>
    <property type="match status" value="1"/>
</dbReference>
<dbReference type="InterPro" id="IPR037219">
    <property type="entry name" value="Peptidase_M41-like"/>
</dbReference>
<keyword evidence="10" id="KW-0482">Metalloprotease</keyword>
<dbReference type="FunFam" id="1.10.8.60:FF:000001">
    <property type="entry name" value="ATP-dependent zinc metalloprotease FtsH"/>
    <property type="match status" value="1"/>
</dbReference>
<dbReference type="PANTHER" id="PTHR23076:SF97">
    <property type="entry name" value="ATP-DEPENDENT ZINC METALLOPROTEASE YME1L1"/>
    <property type="match status" value="1"/>
</dbReference>
<sequence length="576" mass="64614">MLKAITKRLFSDHRYLRKLNREMRFNEVKETYESMKFFDKEEETKCKQQYLYALKYISPPKSEKTEKPAFTGSSEVPFQNLSQPIYVKQLQPSPSFPTKLIGYLGFAVCSFVLYQMVKRDWSGGSGMLDSTKHIITAEKTNVTFDDVRGIDECREELLEIVDYLSNPEKYHSTGAKMPKGILMTGRPGTGKTLLAKAIAGESGVKFYFNSGSDFEEVFVGLGAKRIRELFKEAKRNAPCIIFIDEIDALGASRKSKDFNYNRQSLNQLLVEMDGFESKDNILVIGATNYPESLDHALKRAGRFDKVIDIPMPDKKGRTQILDLYLKKVYHDETVTPEIVAKGTIGMTGADLSNVVNLAVLNAVKEGRSACNIHDVEKSIDRILMGVERRSLSLTDEEKLNTAIHEVGHALTAVLTKGADPLHKTTILPRGPSLGMTVSLPDKDKVSVNREEILARIDVAMGGRAAEEIFLGIDNLTTGCSSDLDKATQTAYHYTKGGMFDEITGLVNLNALDEDGEGAAQRDLIDKAVRDILDESYKRTKEKLLKNKSLLMYIAKNLVERETLTQEEFFSLIKEFN</sequence>
<feature type="domain" description="AAA+ ATPase" evidence="12">
    <location>
        <begin position="177"/>
        <end position="313"/>
    </location>
</feature>
<keyword evidence="9 11" id="KW-0067">ATP-binding</keyword>
<evidence type="ECO:0000313" key="14">
    <source>
        <dbReference type="Proteomes" id="UP001162131"/>
    </source>
</evidence>
<dbReference type="Proteomes" id="UP001162131">
    <property type="component" value="Unassembled WGS sequence"/>
</dbReference>
<dbReference type="InterPro" id="IPR003593">
    <property type="entry name" value="AAA+_ATPase"/>
</dbReference>
<comment type="similarity">
    <text evidence="2">In the C-terminal section; belongs to the peptidase M41 family.</text>
</comment>
<dbReference type="GO" id="GO:0004176">
    <property type="term" value="F:ATP-dependent peptidase activity"/>
    <property type="evidence" value="ECO:0007669"/>
    <property type="project" value="InterPro"/>
</dbReference>
<dbReference type="Gene3D" id="1.20.58.760">
    <property type="entry name" value="Peptidase M41"/>
    <property type="match status" value="1"/>
</dbReference>
<reference evidence="13" key="1">
    <citation type="submission" date="2021-09" db="EMBL/GenBank/DDBJ databases">
        <authorList>
            <consortium name="AG Swart"/>
            <person name="Singh M."/>
            <person name="Singh A."/>
            <person name="Seah K."/>
            <person name="Emmerich C."/>
        </authorList>
    </citation>
    <scope>NUCLEOTIDE SEQUENCE</scope>
    <source>
        <strain evidence="13">ATCC30299</strain>
    </source>
</reference>
<accession>A0AAU9K2L0</accession>
<comment type="caution">
    <text evidence="13">The sequence shown here is derived from an EMBL/GenBank/DDBJ whole genome shotgun (WGS) entry which is preliminary data.</text>
</comment>
<evidence type="ECO:0000313" key="13">
    <source>
        <dbReference type="EMBL" id="CAG9332450.1"/>
    </source>
</evidence>
<evidence type="ECO:0000256" key="10">
    <source>
        <dbReference type="ARBA" id="ARBA00023049"/>
    </source>
</evidence>
<evidence type="ECO:0000256" key="11">
    <source>
        <dbReference type="RuleBase" id="RU003651"/>
    </source>
</evidence>